<feature type="transmembrane region" description="Helical" evidence="7">
    <location>
        <begin position="29"/>
        <end position="53"/>
    </location>
</feature>
<keyword evidence="3 7" id="KW-0812">Transmembrane</keyword>
<comment type="subcellular location">
    <subcellularLocation>
        <location evidence="1">Membrane</location>
        <topology evidence="1">Multi-pass membrane protein</topology>
    </subcellularLocation>
</comment>
<dbReference type="GO" id="GO:0007155">
    <property type="term" value="P:cell adhesion"/>
    <property type="evidence" value="ECO:0007669"/>
    <property type="project" value="UniProtKB-KW"/>
</dbReference>
<comment type="similarity">
    <text evidence="2">Belongs to the ninjurin family.</text>
</comment>
<dbReference type="EMBL" id="CAJNOC010000865">
    <property type="protein sequence ID" value="CAF0811382.1"/>
    <property type="molecule type" value="Genomic_DNA"/>
</dbReference>
<evidence type="ECO:0000256" key="2">
    <source>
        <dbReference type="ARBA" id="ARBA00008141"/>
    </source>
</evidence>
<evidence type="ECO:0000313" key="9">
    <source>
        <dbReference type="Proteomes" id="UP000663879"/>
    </source>
</evidence>
<dbReference type="PANTHER" id="PTHR12316">
    <property type="entry name" value="NINJURIN-RELATED"/>
    <property type="match status" value="1"/>
</dbReference>
<gene>
    <name evidence="8" type="ORF">OXX778_LOCUS6991</name>
</gene>
<dbReference type="InterPro" id="IPR007007">
    <property type="entry name" value="Ninjurin"/>
</dbReference>
<keyword evidence="9" id="KW-1185">Reference proteome</keyword>
<evidence type="ECO:0000313" key="8">
    <source>
        <dbReference type="EMBL" id="CAF0811382.1"/>
    </source>
</evidence>
<evidence type="ECO:0000256" key="3">
    <source>
        <dbReference type="ARBA" id="ARBA00022692"/>
    </source>
</evidence>
<dbReference type="PANTHER" id="PTHR12316:SF17">
    <property type="entry name" value="NINJURIN C, ISOFORM D"/>
    <property type="match status" value="1"/>
</dbReference>
<name>A0A813TLE0_9BILA</name>
<dbReference type="GO" id="GO:0042246">
    <property type="term" value="P:tissue regeneration"/>
    <property type="evidence" value="ECO:0007669"/>
    <property type="project" value="InterPro"/>
</dbReference>
<sequence>MDGALLATNAAQLRLLLTEGFMYPKDPKWVISISLVVASIIAQLAILVICGYLANNTLANRAKKAYLEAMNNIVLVLTGVIFCLNIITNVFIQIDFTNNIEKAKTTLFDWPTTNPKIIN</sequence>
<dbReference type="GO" id="GO:0016020">
    <property type="term" value="C:membrane"/>
    <property type="evidence" value="ECO:0007669"/>
    <property type="project" value="UniProtKB-SubCell"/>
</dbReference>
<evidence type="ECO:0000256" key="1">
    <source>
        <dbReference type="ARBA" id="ARBA00004141"/>
    </source>
</evidence>
<reference evidence="8" key="1">
    <citation type="submission" date="2021-02" db="EMBL/GenBank/DDBJ databases">
        <authorList>
            <person name="Nowell W R."/>
        </authorList>
    </citation>
    <scope>NUCLEOTIDE SEQUENCE</scope>
    <source>
        <strain evidence="8">Ploen Becks lab</strain>
    </source>
</reference>
<keyword evidence="5 7" id="KW-1133">Transmembrane helix</keyword>
<feature type="transmembrane region" description="Helical" evidence="7">
    <location>
        <begin position="73"/>
        <end position="92"/>
    </location>
</feature>
<keyword evidence="6 7" id="KW-0472">Membrane</keyword>
<dbReference type="AlphaFoldDB" id="A0A813TLE0"/>
<evidence type="ECO:0000256" key="4">
    <source>
        <dbReference type="ARBA" id="ARBA00022889"/>
    </source>
</evidence>
<dbReference type="Proteomes" id="UP000663879">
    <property type="component" value="Unassembled WGS sequence"/>
</dbReference>
<dbReference type="Pfam" id="PF04923">
    <property type="entry name" value="Ninjurin"/>
    <property type="match status" value="1"/>
</dbReference>
<proteinExistence type="inferred from homology"/>
<evidence type="ECO:0000256" key="7">
    <source>
        <dbReference type="SAM" id="Phobius"/>
    </source>
</evidence>
<organism evidence="8 9">
    <name type="scientific">Brachionus calyciflorus</name>
    <dbReference type="NCBI Taxonomy" id="104777"/>
    <lineage>
        <taxon>Eukaryota</taxon>
        <taxon>Metazoa</taxon>
        <taxon>Spiralia</taxon>
        <taxon>Gnathifera</taxon>
        <taxon>Rotifera</taxon>
        <taxon>Eurotatoria</taxon>
        <taxon>Monogononta</taxon>
        <taxon>Pseudotrocha</taxon>
        <taxon>Ploima</taxon>
        <taxon>Brachionidae</taxon>
        <taxon>Brachionus</taxon>
    </lineage>
</organism>
<evidence type="ECO:0000256" key="5">
    <source>
        <dbReference type="ARBA" id="ARBA00022989"/>
    </source>
</evidence>
<accession>A0A813TLE0</accession>
<protein>
    <submittedName>
        <fullName evidence="8">Uncharacterized protein</fullName>
    </submittedName>
</protein>
<evidence type="ECO:0000256" key="6">
    <source>
        <dbReference type="ARBA" id="ARBA00023136"/>
    </source>
</evidence>
<comment type="caution">
    <text evidence="8">The sequence shown here is derived from an EMBL/GenBank/DDBJ whole genome shotgun (WGS) entry which is preliminary data.</text>
</comment>
<keyword evidence="4" id="KW-0130">Cell adhesion</keyword>
<dbReference type="OrthoDB" id="10516519at2759"/>